<gene>
    <name evidence="3" type="ORF">B9G39_07125</name>
</gene>
<reference evidence="3 4" key="1">
    <citation type="submission" date="2017-04" db="EMBL/GenBank/DDBJ databases">
        <title>Draft genome sequence of Zooshikella ganghwensis VG4 isolated from Red Sea sediments.</title>
        <authorList>
            <person name="Rehman Z."/>
            <person name="Alam I."/>
            <person name="Kamau A."/>
            <person name="Bajic V."/>
            <person name="Leiknes T."/>
        </authorList>
    </citation>
    <scope>NUCLEOTIDE SEQUENCE [LARGE SCALE GENOMIC DNA]</scope>
    <source>
        <strain evidence="3 4">VG4</strain>
    </source>
</reference>
<feature type="domain" description="M23ase beta-sheet core" evidence="2">
    <location>
        <begin position="171"/>
        <end position="266"/>
    </location>
</feature>
<dbReference type="GO" id="GO:0004222">
    <property type="term" value="F:metalloendopeptidase activity"/>
    <property type="evidence" value="ECO:0007669"/>
    <property type="project" value="TreeGrafter"/>
</dbReference>
<dbReference type="InterPro" id="IPR050570">
    <property type="entry name" value="Cell_wall_metabolism_enzyme"/>
</dbReference>
<dbReference type="FunFam" id="2.70.70.10:FF:000019">
    <property type="entry name" value="M23 family peptidase"/>
    <property type="match status" value="1"/>
</dbReference>
<dbReference type="PANTHER" id="PTHR21666:SF285">
    <property type="entry name" value="M23 FAMILY METALLOPEPTIDASE"/>
    <property type="match status" value="1"/>
</dbReference>
<organism evidence="3 4">
    <name type="scientific">Zooshikella ganghwensis</name>
    <dbReference type="NCBI Taxonomy" id="202772"/>
    <lineage>
        <taxon>Bacteria</taxon>
        <taxon>Pseudomonadati</taxon>
        <taxon>Pseudomonadota</taxon>
        <taxon>Gammaproteobacteria</taxon>
        <taxon>Oceanospirillales</taxon>
        <taxon>Zooshikellaceae</taxon>
        <taxon>Zooshikella</taxon>
    </lineage>
</organism>
<evidence type="ECO:0000259" key="2">
    <source>
        <dbReference type="Pfam" id="PF01551"/>
    </source>
</evidence>
<keyword evidence="4" id="KW-1185">Reference proteome</keyword>
<dbReference type="AlphaFoldDB" id="A0A4P9VSQ8"/>
<dbReference type="PANTHER" id="PTHR21666">
    <property type="entry name" value="PEPTIDASE-RELATED"/>
    <property type="match status" value="1"/>
</dbReference>
<comment type="caution">
    <text evidence="3">The sequence shown here is derived from an EMBL/GenBank/DDBJ whole genome shotgun (WGS) entry which is preliminary data.</text>
</comment>
<dbReference type="EMBL" id="NDXW01000001">
    <property type="protein sequence ID" value="RDH46673.1"/>
    <property type="molecule type" value="Genomic_DNA"/>
</dbReference>
<dbReference type="Proteomes" id="UP000257039">
    <property type="component" value="Unassembled WGS sequence"/>
</dbReference>
<dbReference type="CDD" id="cd12797">
    <property type="entry name" value="M23_peptidase"/>
    <property type="match status" value="1"/>
</dbReference>
<feature type="chain" id="PRO_5020665036" evidence="1">
    <location>
        <begin position="25"/>
        <end position="276"/>
    </location>
</feature>
<evidence type="ECO:0000313" key="4">
    <source>
        <dbReference type="Proteomes" id="UP000257039"/>
    </source>
</evidence>
<evidence type="ECO:0000256" key="1">
    <source>
        <dbReference type="SAM" id="SignalP"/>
    </source>
</evidence>
<proteinExistence type="predicted"/>
<dbReference type="Gene3D" id="2.70.70.10">
    <property type="entry name" value="Glucose Permease (Domain IIA)"/>
    <property type="match status" value="1"/>
</dbReference>
<evidence type="ECO:0000313" key="3">
    <source>
        <dbReference type="EMBL" id="RDH46673.1"/>
    </source>
</evidence>
<dbReference type="Pfam" id="PF01551">
    <property type="entry name" value="Peptidase_M23"/>
    <property type="match status" value="1"/>
</dbReference>
<dbReference type="InterPro" id="IPR016047">
    <property type="entry name" value="M23ase_b-sheet_dom"/>
</dbReference>
<keyword evidence="1" id="KW-0732">Signal</keyword>
<protein>
    <submittedName>
        <fullName evidence="3">M23 family peptidase</fullName>
    </submittedName>
</protein>
<accession>A0A4P9VSQ8</accession>
<dbReference type="InterPro" id="IPR011055">
    <property type="entry name" value="Dup_hybrid_motif"/>
</dbReference>
<dbReference type="SUPFAM" id="SSF51261">
    <property type="entry name" value="Duplicated hybrid motif"/>
    <property type="match status" value="1"/>
</dbReference>
<name>A0A4P9VSQ8_9GAMM</name>
<feature type="signal peptide" evidence="1">
    <location>
        <begin position="1"/>
        <end position="24"/>
    </location>
</feature>
<sequence>MGSTGFFKTILLLSLFLPLSATHAKLLSLQGDRTQGSLLLGKVTQGSQVKYQEKLISVNDGGYFVIGFGRDAALDQQFIVISPDGKPQSHKLKLKKRKYNIQRIKGVPQKMVTPPESFLKRIRRESKLVANSRAVETDYPYFAQPFIWPLTGRISGVYGSQRVFNGEPRRPHFGVDVAAPVGAKVVAPAGGTVVLAEPDLYFSGGTLIIDHGHGVFSSFLHLSKVLVNVGTKVKQGDVIAKVGATGRVTGPHLDWRMNWFTTRVDPALWVGPMPKK</sequence>